<dbReference type="InterPro" id="IPR006748">
    <property type="entry name" value="NH2Glyco/OHUrea_AB-resist_kin"/>
</dbReference>
<evidence type="ECO:0000313" key="2">
    <source>
        <dbReference type="Proteomes" id="UP000609874"/>
    </source>
</evidence>
<dbReference type="Proteomes" id="UP000609874">
    <property type="component" value="Unassembled WGS sequence"/>
</dbReference>
<accession>A0ABR8UTR3</accession>
<reference evidence="1 2" key="1">
    <citation type="submission" date="2020-08" db="EMBL/GenBank/DDBJ databases">
        <title>A Genomic Blueprint of the Chicken Gut Microbiome.</title>
        <authorList>
            <person name="Gilroy R."/>
            <person name="Ravi A."/>
            <person name="Getino M."/>
            <person name="Pursley I."/>
            <person name="Horton D.L."/>
            <person name="Alikhan N.-F."/>
            <person name="Baker D."/>
            <person name="Gharbi K."/>
            <person name="Hall N."/>
            <person name="Watson M."/>
            <person name="Adriaenssens E.M."/>
            <person name="Foster-Nyarko E."/>
            <person name="Jarju S."/>
            <person name="Secka A."/>
            <person name="Antonio M."/>
            <person name="Oren A."/>
            <person name="Chaudhuri R."/>
            <person name="La Ragione R.M."/>
            <person name="Hildebrand F."/>
            <person name="Pallen M.J."/>
        </authorList>
    </citation>
    <scope>NUCLEOTIDE SEQUENCE [LARGE SCALE GENOMIC DNA]</scope>
    <source>
        <strain evidence="1 2">Sa2CUA1</strain>
    </source>
</reference>
<protein>
    <submittedName>
        <fullName evidence="1">Aminoglycoside resistance protein</fullName>
    </submittedName>
</protein>
<dbReference type="RefSeq" id="WP_191808233.1">
    <property type="nucleotide sequence ID" value="NZ_JACSQD010000005.1"/>
</dbReference>
<dbReference type="Pfam" id="PF04655">
    <property type="entry name" value="APH_6_hur"/>
    <property type="match status" value="1"/>
</dbReference>
<gene>
    <name evidence="1" type="ORF">H9639_11550</name>
</gene>
<dbReference type="InterPro" id="IPR011009">
    <property type="entry name" value="Kinase-like_dom_sf"/>
</dbReference>
<dbReference type="Gene3D" id="3.90.1200.10">
    <property type="match status" value="1"/>
</dbReference>
<comment type="caution">
    <text evidence="1">The sequence shown here is derived from an EMBL/GenBank/DDBJ whole genome shotgun (WGS) entry which is preliminary data.</text>
</comment>
<keyword evidence="2" id="KW-1185">Reference proteome</keyword>
<proteinExistence type="predicted"/>
<evidence type="ECO:0000313" key="1">
    <source>
        <dbReference type="EMBL" id="MBD7995934.1"/>
    </source>
</evidence>
<sequence length="330" mass="35753">MTPAVVVPEALRQRYLRTRDGRAWLEGLPALVQESLQQFRMRPDPAAGAAAWHGYGALVLPVLAAGGSTPAVLKFPYPHPEAVTEPAALQLWDGSGAVRLLGRNATGSALLLERLDPGSTLLDVPLRDAVEVWGGLVRRLAVKETDDPLWAAIPSVAERAEQFSDELPADWEALGQPFERWLLEAALEVCQTRGAVGRRSSRDVLVHADLHYGNILRRLDGSGEYAAIDPQAVYGEAEYAVAPMLWNRLDDLATTAPHQSLEARLSALCTAAGLDLQAAREWSILREVENALDYLRDGLRGDAQRSVWVAAALAGRSHPGLPPVRDLPAA</sequence>
<name>A0ABR8UTR3_9MICC</name>
<dbReference type="EMBL" id="JACSQD010000005">
    <property type="protein sequence ID" value="MBD7995934.1"/>
    <property type="molecule type" value="Genomic_DNA"/>
</dbReference>
<dbReference type="SUPFAM" id="SSF56112">
    <property type="entry name" value="Protein kinase-like (PK-like)"/>
    <property type="match status" value="1"/>
</dbReference>
<organism evidence="1 2">
    <name type="scientific">Arthrobacter gallicola</name>
    <dbReference type="NCBI Taxonomy" id="2762225"/>
    <lineage>
        <taxon>Bacteria</taxon>
        <taxon>Bacillati</taxon>
        <taxon>Actinomycetota</taxon>
        <taxon>Actinomycetes</taxon>
        <taxon>Micrococcales</taxon>
        <taxon>Micrococcaceae</taxon>
        <taxon>Arthrobacter</taxon>
    </lineage>
</organism>